<reference evidence="3" key="1">
    <citation type="submission" date="2015-07" db="EMBL/GenBank/DDBJ databases">
        <authorList>
            <person name="Teixeira M.M."/>
            <person name="Souza R.C."/>
            <person name="Almeida L.G."/>
            <person name="Vicente V.A."/>
            <person name="de Hoog S."/>
            <person name="Bocca A.L."/>
            <person name="de Almeida S.R."/>
            <person name="Vasconcelos A.T."/>
            <person name="Felipe M.S."/>
        </authorList>
    </citation>
    <scope>NUCLEOTIDE SEQUENCE [LARGE SCALE GENOMIC DNA]</scope>
    <source>
        <strain evidence="3">KSF</strain>
    </source>
</reference>
<evidence type="ECO:0000313" key="3">
    <source>
        <dbReference type="Proteomes" id="UP000094526"/>
    </source>
</evidence>
<feature type="chain" id="PRO_5008651036" evidence="1">
    <location>
        <begin position="18"/>
        <end position="84"/>
    </location>
</feature>
<evidence type="ECO:0000313" key="2">
    <source>
        <dbReference type="EMBL" id="OCT51774.1"/>
    </source>
</evidence>
<evidence type="ECO:0000256" key="1">
    <source>
        <dbReference type="SAM" id="SignalP"/>
    </source>
</evidence>
<gene>
    <name evidence="2" type="ORF">CLCR_09313</name>
</gene>
<keyword evidence="1" id="KW-0732">Signal</keyword>
<sequence length="84" mass="9651">MKLIGMFLVGLATSALGQFCNGEFCSTTPDCPVNCICTGWNCIPREGWSDALDWEEPEWSVRRREIEQEEFEQGSFSERRVKLE</sequence>
<dbReference type="VEuPathDB" id="FungiDB:CLCR_09313"/>
<comment type="caution">
    <text evidence="2">The sequence shown here is derived from an EMBL/GenBank/DDBJ whole genome shotgun (WGS) entry which is preliminary data.</text>
</comment>
<dbReference type="AlphaFoldDB" id="A0A1C1CTG1"/>
<protein>
    <submittedName>
        <fullName evidence="2">Uncharacterized protein</fullName>
    </submittedName>
</protein>
<name>A0A1C1CTG1_9EURO</name>
<proteinExistence type="predicted"/>
<dbReference type="Proteomes" id="UP000094526">
    <property type="component" value="Unassembled WGS sequence"/>
</dbReference>
<feature type="signal peptide" evidence="1">
    <location>
        <begin position="1"/>
        <end position="17"/>
    </location>
</feature>
<organism evidence="2 3">
    <name type="scientific">Cladophialophora carrionii</name>
    <dbReference type="NCBI Taxonomy" id="86049"/>
    <lineage>
        <taxon>Eukaryota</taxon>
        <taxon>Fungi</taxon>
        <taxon>Dikarya</taxon>
        <taxon>Ascomycota</taxon>
        <taxon>Pezizomycotina</taxon>
        <taxon>Eurotiomycetes</taxon>
        <taxon>Chaetothyriomycetidae</taxon>
        <taxon>Chaetothyriales</taxon>
        <taxon>Herpotrichiellaceae</taxon>
        <taxon>Cladophialophora</taxon>
    </lineage>
</organism>
<dbReference type="EMBL" id="LGRB01000009">
    <property type="protein sequence ID" value="OCT51774.1"/>
    <property type="molecule type" value="Genomic_DNA"/>
</dbReference>
<keyword evidence="3" id="KW-1185">Reference proteome</keyword>
<accession>A0A1C1CTG1</accession>